<dbReference type="InterPro" id="IPR036388">
    <property type="entry name" value="WH-like_DNA-bd_sf"/>
</dbReference>
<protein>
    <recommendedName>
        <fullName evidence="7">RNA polymerase sigma-70 domain-containing protein</fullName>
    </recommendedName>
</protein>
<dbReference type="InterPro" id="IPR000943">
    <property type="entry name" value="RNA_pol_sigma70"/>
</dbReference>
<dbReference type="InterPro" id="IPR014284">
    <property type="entry name" value="RNA_pol_sigma-70_dom"/>
</dbReference>
<evidence type="ECO:0000259" key="7">
    <source>
        <dbReference type="PROSITE" id="PS00716"/>
    </source>
</evidence>
<comment type="similarity">
    <text evidence="1">Belongs to the sigma-70 factor family.</text>
</comment>
<accession>A0A5P1F1N6</accession>
<keyword evidence="5" id="KW-0804">Transcription</keyword>
<dbReference type="EMBL" id="CM007384">
    <property type="protein sequence ID" value="ONK72278.1"/>
    <property type="molecule type" value="Genomic_DNA"/>
</dbReference>
<evidence type="ECO:0000256" key="3">
    <source>
        <dbReference type="ARBA" id="ARBA00023082"/>
    </source>
</evidence>
<dbReference type="Gramene" id="ONK72278">
    <property type="protein sequence ID" value="ONK72278"/>
    <property type="gene ID" value="A4U43_C04F17680"/>
</dbReference>
<dbReference type="CDD" id="cd06171">
    <property type="entry name" value="Sigma70_r4"/>
    <property type="match status" value="1"/>
</dbReference>
<dbReference type="SUPFAM" id="SSF88659">
    <property type="entry name" value="Sigma3 and sigma4 domains of RNA polymerase sigma factors"/>
    <property type="match status" value="2"/>
</dbReference>
<dbReference type="GO" id="GO:0016987">
    <property type="term" value="F:sigma factor activity"/>
    <property type="evidence" value="ECO:0007669"/>
    <property type="project" value="UniProtKB-KW"/>
</dbReference>
<keyword evidence="2" id="KW-0805">Transcription regulation</keyword>
<name>A0A5P1F1N6_ASPOF</name>
<dbReference type="InterPro" id="IPR007630">
    <property type="entry name" value="RNA_pol_sigma70_r4"/>
</dbReference>
<dbReference type="Pfam" id="PF04545">
    <property type="entry name" value="Sigma70_r4"/>
    <property type="match status" value="1"/>
</dbReference>
<dbReference type="NCBIfam" id="TIGR02937">
    <property type="entry name" value="sigma70-ECF"/>
    <property type="match status" value="1"/>
</dbReference>
<evidence type="ECO:0000256" key="5">
    <source>
        <dbReference type="ARBA" id="ARBA00023163"/>
    </source>
</evidence>
<evidence type="ECO:0000256" key="4">
    <source>
        <dbReference type="ARBA" id="ARBA00023125"/>
    </source>
</evidence>
<dbReference type="InterPro" id="IPR050239">
    <property type="entry name" value="Sigma-70_RNA_pol_init_factors"/>
</dbReference>
<dbReference type="PRINTS" id="PR00046">
    <property type="entry name" value="SIGMA70FCT"/>
</dbReference>
<keyword evidence="3" id="KW-0731">Sigma factor</keyword>
<keyword evidence="4" id="KW-0238">DNA-binding</keyword>
<organism evidence="8 9">
    <name type="scientific">Asparagus officinalis</name>
    <name type="common">Garden asparagus</name>
    <dbReference type="NCBI Taxonomy" id="4686"/>
    <lineage>
        <taxon>Eukaryota</taxon>
        <taxon>Viridiplantae</taxon>
        <taxon>Streptophyta</taxon>
        <taxon>Embryophyta</taxon>
        <taxon>Tracheophyta</taxon>
        <taxon>Spermatophyta</taxon>
        <taxon>Magnoliopsida</taxon>
        <taxon>Liliopsida</taxon>
        <taxon>Asparagales</taxon>
        <taxon>Asparagaceae</taxon>
        <taxon>Asparagoideae</taxon>
        <taxon>Asparagus</taxon>
    </lineage>
</organism>
<evidence type="ECO:0000256" key="2">
    <source>
        <dbReference type="ARBA" id="ARBA00023015"/>
    </source>
</evidence>
<evidence type="ECO:0000256" key="1">
    <source>
        <dbReference type="ARBA" id="ARBA00007788"/>
    </source>
</evidence>
<proteinExistence type="inferred from homology"/>
<feature type="domain" description="RNA polymerase sigma-70" evidence="7">
    <location>
        <begin position="539"/>
        <end position="565"/>
    </location>
</feature>
<gene>
    <name evidence="8" type="ORF">A4U43_C04F17680</name>
</gene>
<dbReference type="InterPro" id="IPR007627">
    <property type="entry name" value="RNA_pol_sigma70_r2"/>
</dbReference>
<feature type="region of interest" description="Disordered" evidence="6">
    <location>
        <begin position="1"/>
        <end position="28"/>
    </location>
</feature>
<dbReference type="InterPro" id="IPR013325">
    <property type="entry name" value="RNA_pol_sigma_r2"/>
</dbReference>
<dbReference type="OrthoDB" id="206108at2759"/>
<evidence type="ECO:0000313" key="8">
    <source>
        <dbReference type="EMBL" id="ONK72278.1"/>
    </source>
</evidence>
<dbReference type="Gene3D" id="1.10.10.10">
    <property type="entry name" value="Winged helix-like DNA-binding domain superfamily/Winged helix DNA-binding domain"/>
    <property type="match status" value="1"/>
</dbReference>
<dbReference type="PROSITE" id="PS00716">
    <property type="entry name" value="SIGMA70_2"/>
    <property type="match status" value="1"/>
</dbReference>
<dbReference type="Proteomes" id="UP000243459">
    <property type="component" value="Chromosome 4"/>
</dbReference>
<sequence length="582" mass="66220">MEAGRSLLSPTPSAPNIPRAHHPRNPLSSTSVLMLHDQATRPVTFLPATSIVRQFPPSVYPQESNSNYNSCLVKEGKMVQATLDRRHAEDGLSICEESEKQKFDQYLKYLERRLLYQPGLCSPFTVPCSEENKYLAMSSESVNSGANILAGSDQSLVLQNSLSSVQPGSVLALAKKAMLASRKAASLADKSSILESELREPYFIGLDINRFTEEVAINEETTVRSKRRLERQSKRRKVPKKPENAVYEVSGAMLVDLKKKVQKALNTDDPFRLFLWGPETKQLLTVKEEKDLFLNIQELMKLEGSKQRLQMQFGREPTLAEWAGAVGMSCQTLQSCLRSGNRSREKMIYANFRLVIHVAKQYEGKGLNIQDLLQEGSKGLMKSLEKFKPKSGCRFSSYAYWWIRQSIRKAIFQNSRTVRLPENVFALLKKIRDARRLCIQEGHIPCNQELSKLVGIRVEKLESLLMNSRNPLSIQERAWLDQDVTFQEITADPEVETPDLMIAKQMMREHVHNLLGVLNHRERQIIKFRFGIQDNKPKSLSDIGAMYDLSKERVRQLESRALDKLKGCLSSEGLEAYIDMLI</sequence>
<dbReference type="Pfam" id="PF04542">
    <property type="entry name" value="Sigma70_r2"/>
    <property type="match status" value="1"/>
</dbReference>
<dbReference type="AlphaFoldDB" id="A0A5P1F1N6"/>
<evidence type="ECO:0000313" key="9">
    <source>
        <dbReference type="Proteomes" id="UP000243459"/>
    </source>
</evidence>
<evidence type="ECO:0000256" key="6">
    <source>
        <dbReference type="SAM" id="MobiDB-lite"/>
    </source>
</evidence>
<dbReference type="SUPFAM" id="SSF88946">
    <property type="entry name" value="Sigma2 domain of RNA polymerase sigma factors"/>
    <property type="match status" value="1"/>
</dbReference>
<dbReference type="PANTHER" id="PTHR30603">
    <property type="entry name" value="RNA POLYMERASE SIGMA FACTOR RPO"/>
    <property type="match status" value="1"/>
</dbReference>
<dbReference type="GO" id="GO:0006352">
    <property type="term" value="P:DNA-templated transcription initiation"/>
    <property type="evidence" value="ECO:0007669"/>
    <property type="project" value="InterPro"/>
</dbReference>
<dbReference type="InterPro" id="IPR007624">
    <property type="entry name" value="RNA_pol_sigma70_r3"/>
</dbReference>
<dbReference type="GO" id="GO:0003677">
    <property type="term" value="F:DNA binding"/>
    <property type="evidence" value="ECO:0007669"/>
    <property type="project" value="UniProtKB-KW"/>
</dbReference>
<dbReference type="InterPro" id="IPR013324">
    <property type="entry name" value="RNA_pol_sigma_r3/r4-like"/>
</dbReference>
<dbReference type="PANTHER" id="PTHR30603:SF45">
    <property type="entry name" value="RNA POLYMERASE SIGMA FACTOR SIGF, CHLOROPLASTIC"/>
    <property type="match status" value="1"/>
</dbReference>
<reference evidence="9" key="1">
    <citation type="journal article" date="2017" name="Nat. Commun.">
        <title>The asparagus genome sheds light on the origin and evolution of a young Y chromosome.</title>
        <authorList>
            <person name="Harkess A."/>
            <person name="Zhou J."/>
            <person name="Xu C."/>
            <person name="Bowers J.E."/>
            <person name="Van der Hulst R."/>
            <person name="Ayyampalayam S."/>
            <person name="Mercati F."/>
            <person name="Riccardi P."/>
            <person name="McKain M.R."/>
            <person name="Kakrana A."/>
            <person name="Tang H."/>
            <person name="Ray J."/>
            <person name="Groenendijk J."/>
            <person name="Arikit S."/>
            <person name="Mathioni S.M."/>
            <person name="Nakano M."/>
            <person name="Shan H."/>
            <person name="Telgmann-Rauber A."/>
            <person name="Kanno A."/>
            <person name="Yue Z."/>
            <person name="Chen H."/>
            <person name="Li W."/>
            <person name="Chen Y."/>
            <person name="Xu X."/>
            <person name="Zhang Y."/>
            <person name="Luo S."/>
            <person name="Chen H."/>
            <person name="Gao J."/>
            <person name="Mao Z."/>
            <person name="Pires J.C."/>
            <person name="Luo M."/>
            <person name="Kudrna D."/>
            <person name="Wing R.A."/>
            <person name="Meyers B.C."/>
            <person name="Yi K."/>
            <person name="Kong H."/>
            <person name="Lavrijsen P."/>
            <person name="Sunseri F."/>
            <person name="Falavigna A."/>
            <person name="Ye Y."/>
            <person name="Leebens-Mack J.H."/>
            <person name="Chen G."/>
        </authorList>
    </citation>
    <scope>NUCLEOTIDE SEQUENCE [LARGE SCALE GENOMIC DNA]</scope>
    <source>
        <strain evidence="9">cv. DH0086</strain>
    </source>
</reference>
<dbReference type="Gene3D" id="1.20.120.1810">
    <property type="match status" value="1"/>
</dbReference>
<dbReference type="OMA" id="VQCGREP"/>
<dbReference type="Pfam" id="PF04539">
    <property type="entry name" value="Sigma70_r3"/>
    <property type="match status" value="1"/>
</dbReference>
<keyword evidence="9" id="KW-1185">Reference proteome</keyword>